<keyword evidence="2" id="KW-0813">Transport</keyword>
<accession>A0A1B9GKF4</accession>
<dbReference type="GO" id="GO:0022857">
    <property type="term" value="F:transmembrane transporter activity"/>
    <property type="evidence" value="ECO:0007669"/>
    <property type="project" value="InterPro"/>
</dbReference>
<evidence type="ECO:0000256" key="2">
    <source>
        <dbReference type="ARBA" id="ARBA00022448"/>
    </source>
</evidence>
<feature type="transmembrane region" description="Helical" evidence="7">
    <location>
        <begin position="85"/>
        <end position="108"/>
    </location>
</feature>
<dbReference type="EMBL" id="KV700134">
    <property type="protein sequence ID" value="OCF31467.1"/>
    <property type="molecule type" value="Genomic_DNA"/>
</dbReference>
<reference evidence="10" key="2">
    <citation type="submission" date="2013-12" db="EMBL/GenBank/DDBJ databases">
        <title>Evolution of pathogenesis and genome organization in the Tremellales.</title>
        <authorList>
            <person name="Cuomo C."/>
            <person name="Litvintseva A."/>
            <person name="Heitman J."/>
            <person name="Chen Y."/>
            <person name="Sun S."/>
            <person name="Springer D."/>
            <person name="Dromer F."/>
            <person name="Young S."/>
            <person name="Zeng Q."/>
            <person name="Chapman S."/>
            <person name="Gujja S."/>
            <person name="Saif S."/>
            <person name="Birren B."/>
        </authorList>
    </citation>
    <scope>NUCLEOTIDE SEQUENCE [LARGE SCALE GENOMIC DNA]</scope>
    <source>
        <strain evidence="10">BCC8398</strain>
    </source>
</reference>
<proteinExistence type="inferred from homology"/>
<name>A0A1B9GKF4_9TREE</name>
<dbReference type="FunFam" id="1.20.1250.20:FF:000064">
    <property type="entry name" value="MFS allantoate transporter"/>
    <property type="match status" value="1"/>
</dbReference>
<dbReference type="PANTHER" id="PTHR43791:SF16">
    <property type="entry name" value="TRANSPORTER, PUTATIVE (AFU_ORTHOLOGUE AFUA_3G01840)-RELATED"/>
    <property type="match status" value="1"/>
</dbReference>
<sequence length="552" mass="60780">MSSTPRSEANITTAAPAATLPGYTNPTNIQVQDEKTDLNLDHKVSIEMIEDAGDLKKPMDAVKEEVVEVTAEDNVRLRKIIDRRILPILTWCYLLQILDKFVFGYGNIYGMSADLGLKGTEYSLASTMNNVAQAAWMPFSTYLIVKVPPKYLMPGLIFGWGTAQACMAASHNLGGLAAARFFLGLFEAGCLPLFSVITAHWYRRSEQPIRVAAWYSTVGLGQIVASVLSFLFGKIKSDALSSWRIIFIAVGAITVFSAPVVYWFLENDIQSCKFLNEHEKAMAIERVRANQTGTGSREFKWAHVWEVVYDPKTYLFGALSLCVNFGATVATAFGPTLLRDMGFSKETAALLNAPFGALQFITIWLGSYLTMRFKQKGIILASMMAPVLLGVALLYHANTQEVRLTKLALGGYYCLSFMWSGNPIIVSWMVANSGGQTKKSAVLSVYNGFNAIGSIAGPLLYSSKDAPRYVPGLRATLGVFSAMMGVNALCFVLLFLLNKQRERQRVAVGKPAKIKDTSMLTTYEAYGREGGLGENALLDLTDFKNNEFTYVY</sequence>
<dbReference type="GO" id="GO:0016020">
    <property type="term" value="C:membrane"/>
    <property type="evidence" value="ECO:0007669"/>
    <property type="project" value="UniProtKB-SubCell"/>
</dbReference>
<feature type="transmembrane region" description="Helical" evidence="7">
    <location>
        <begin position="350"/>
        <end position="371"/>
    </location>
</feature>
<gene>
    <name evidence="9" type="ORF">I316_06869</name>
</gene>
<dbReference type="InterPro" id="IPR011701">
    <property type="entry name" value="MFS"/>
</dbReference>
<feature type="transmembrane region" description="Helical" evidence="7">
    <location>
        <begin position="181"/>
        <end position="202"/>
    </location>
</feature>
<evidence type="ECO:0000256" key="3">
    <source>
        <dbReference type="ARBA" id="ARBA00022692"/>
    </source>
</evidence>
<dbReference type="PANTHER" id="PTHR43791">
    <property type="entry name" value="PERMEASE-RELATED"/>
    <property type="match status" value="1"/>
</dbReference>
<evidence type="ECO:0000256" key="4">
    <source>
        <dbReference type="ARBA" id="ARBA00022989"/>
    </source>
</evidence>
<feature type="transmembrane region" description="Helical" evidence="7">
    <location>
        <begin position="314"/>
        <end position="338"/>
    </location>
</feature>
<reference evidence="9 10" key="1">
    <citation type="submission" date="2013-07" db="EMBL/GenBank/DDBJ databases">
        <title>The Genome Sequence of Cryptococcus heveanensis BCC8398.</title>
        <authorList>
            <consortium name="The Broad Institute Genome Sequencing Platform"/>
            <person name="Cuomo C."/>
            <person name="Litvintseva A."/>
            <person name="Chen Y."/>
            <person name="Heitman J."/>
            <person name="Sun S."/>
            <person name="Springer D."/>
            <person name="Dromer F."/>
            <person name="Young S.K."/>
            <person name="Zeng Q."/>
            <person name="Gargeya S."/>
            <person name="Fitzgerald M."/>
            <person name="Abouelleil A."/>
            <person name="Alvarado L."/>
            <person name="Berlin A.M."/>
            <person name="Chapman S.B."/>
            <person name="Dewar J."/>
            <person name="Goldberg J."/>
            <person name="Griggs A."/>
            <person name="Gujja S."/>
            <person name="Hansen M."/>
            <person name="Howarth C."/>
            <person name="Imamovic A."/>
            <person name="Larimer J."/>
            <person name="McCowan C."/>
            <person name="Murphy C."/>
            <person name="Pearson M."/>
            <person name="Priest M."/>
            <person name="Roberts A."/>
            <person name="Saif S."/>
            <person name="Shea T."/>
            <person name="Sykes S."/>
            <person name="Wortman J."/>
            <person name="Nusbaum C."/>
            <person name="Birren B."/>
        </authorList>
    </citation>
    <scope>NUCLEOTIDE SEQUENCE [LARGE SCALE GENOMIC DNA]</scope>
    <source>
        <strain evidence="9 10">BCC8398</strain>
    </source>
</reference>
<dbReference type="InterPro" id="IPR020846">
    <property type="entry name" value="MFS_dom"/>
</dbReference>
<feature type="transmembrane region" description="Helical" evidence="7">
    <location>
        <begin position="477"/>
        <end position="497"/>
    </location>
</feature>
<evidence type="ECO:0000256" key="7">
    <source>
        <dbReference type="SAM" id="Phobius"/>
    </source>
</evidence>
<organism evidence="9 10">
    <name type="scientific">Kwoniella heveanensis BCC8398</name>
    <dbReference type="NCBI Taxonomy" id="1296120"/>
    <lineage>
        <taxon>Eukaryota</taxon>
        <taxon>Fungi</taxon>
        <taxon>Dikarya</taxon>
        <taxon>Basidiomycota</taxon>
        <taxon>Agaricomycotina</taxon>
        <taxon>Tremellomycetes</taxon>
        <taxon>Tremellales</taxon>
        <taxon>Cryptococcaceae</taxon>
        <taxon>Kwoniella</taxon>
    </lineage>
</organism>
<evidence type="ECO:0000313" key="10">
    <source>
        <dbReference type="Proteomes" id="UP000092666"/>
    </source>
</evidence>
<dbReference type="OrthoDB" id="4454541at2759"/>
<dbReference type="InterPro" id="IPR036259">
    <property type="entry name" value="MFS_trans_sf"/>
</dbReference>
<dbReference type="Pfam" id="PF07690">
    <property type="entry name" value="MFS_1"/>
    <property type="match status" value="1"/>
</dbReference>
<dbReference type="SUPFAM" id="SSF103473">
    <property type="entry name" value="MFS general substrate transporter"/>
    <property type="match status" value="1"/>
</dbReference>
<protein>
    <recommendedName>
        <fullName evidence="8">Major facilitator superfamily (MFS) profile domain-containing protein</fullName>
    </recommendedName>
</protein>
<evidence type="ECO:0000259" key="8">
    <source>
        <dbReference type="PROSITE" id="PS50850"/>
    </source>
</evidence>
<feature type="transmembrane region" description="Helical" evidence="7">
    <location>
        <begin position="245"/>
        <end position="265"/>
    </location>
</feature>
<keyword evidence="10" id="KW-1185">Reference proteome</keyword>
<evidence type="ECO:0000256" key="5">
    <source>
        <dbReference type="ARBA" id="ARBA00023136"/>
    </source>
</evidence>
<dbReference type="Gene3D" id="1.20.1250.20">
    <property type="entry name" value="MFS general substrate transporter like domains"/>
    <property type="match status" value="2"/>
</dbReference>
<comment type="similarity">
    <text evidence="6">Belongs to the major facilitator superfamily. Allantoate permease family.</text>
</comment>
<keyword evidence="5 7" id="KW-0472">Membrane</keyword>
<feature type="transmembrane region" description="Helical" evidence="7">
    <location>
        <begin position="377"/>
        <end position="395"/>
    </location>
</feature>
<keyword evidence="4 7" id="KW-1133">Transmembrane helix</keyword>
<feature type="domain" description="Major facilitator superfamily (MFS) profile" evidence="8">
    <location>
        <begin position="85"/>
        <end position="502"/>
    </location>
</feature>
<dbReference type="Proteomes" id="UP000092666">
    <property type="component" value="Unassembled WGS sequence"/>
</dbReference>
<feature type="transmembrane region" description="Helical" evidence="7">
    <location>
        <begin position="407"/>
        <end position="430"/>
    </location>
</feature>
<evidence type="ECO:0000313" key="9">
    <source>
        <dbReference type="EMBL" id="OCF31467.1"/>
    </source>
</evidence>
<evidence type="ECO:0000256" key="6">
    <source>
        <dbReference type="ARBA" id="ARBA00037968"/>
    </source>
</evidence>
<dbReference type="AlphaFoldDB" id="A0A1B9GKF4"/>
<feature type="transmembrane region" description="Helical" evidence="7">
    <location>
        <begin position="214"/>
        <end position="233"/>
    </location>
</feature>
<keyword evidence="3 7" id="KW-0812">Transmembrane</keyword>
<dbReference type="PROSITE" id="PS50850">
    <property type="entry name" value="MFS"/>
    <property type="match status" value="1"/>
</dbReference>
<evidence type="ECO:0000256" key="1">
    <source>
        <dbReference type="ARBA" id="ARBA00004141"/>
    </source>
</evidence>
<comment type="subcellular location">
    <subcellularLocation>
        <location evidence="1">Membrane</location>
        <topology evidence="1">Multi-pass membrane protein</topology>
    </subcellularLocation>
</comment>